<name>A0ABT8EEP7_9BURK</name>
<sequence>MQKNHDKPVGAAFDLSGKLVMVSGASSGIGLHLAAAMAKAGADVALCARRTERVRQEAEHLEALGGQALGVALDVTSVDSIDQAMHQVQQHFNRAPDVLINCAGVALLKPFLEQTPEELDAVLNVNLRGAFLLAQRTAAAMVEQGGGSIINVASTAGIRPGGFLSSYGASKAGLIHLSKVMAFELARYKVRVNALCPGNIETDMHKEFEDAGFTEALVKRIPQRRFGTSQDLVGAALLLASEAGSYMTGAVLTVDGGQTVNSL</sequence>
<evidence type="ECO:0000256" key="1">
    <source>
        <dbReference type="ARBA" id="ARBA00006484"/>
    </source>
</evidence>
<keyword evidence="4" id="KW-1185">Reference proteome</keyword>
<dbReference type="InterPro" id="IPR036291">
    <property type="entry name" value="NAD(P)-bd_dom_sf"/>
</dbReference>
<dbReference type="Pfam" id="PF13561">
    <property type="entry name" value="adh_short_C2"/>
    <property type="match status" value="1"/>
</dbReference>
<evidence type="ECO:0000259" key="2">
    <source>
        <dbReference type="SMART" id="SM00822"/>
    </source>
</evidence>
<organism evidence="3 4">
    <name type="scientific">Alcaligenes endophyticus</name>
    <dbReference type="NCBI Taxonomy" id="1929088"/>
    <lineage>
        <taxon>Bacteria</taxon>
        <taxon>Pseudomonadati</taxon>
        <taxon>Pseudomonadota</taxon>
        <taxon>Betaproteobacteria</taxon>
        <taxon>Burkholderiales</taxon>
        <taxon>Alcaligenaceae</taxon>
        <taxon>Alcaligenes</taxon>
    </lineage>
</organism>
<accession>A0ABT8EEP7</accession>
<evidence type="ECO:0000313" key="4">
    <source>
        <dbReference type="Proteomes" id="UP001168613"/>
    </source>
</evidence>
<dbReference type="SUPFAM" id="SSF51735">
    <property type="entry name" value="NAD(P)-binding Rossmann-fold domains"/>
    <property type="match status" value="1"/>
</dbReference>
<dbReference type="InterPro" id="IPR057326">
    <property type="entry name" value="KR_dom"/>
</dbReference>
<dbReference type="PROSITE" id="PS00061">
    <property type="entry name" value="ADH_SHORT"/>
    <property type="match status" value="1"/>
</dbReference>
<dbReference type="PANTHER" id="PTHR42760:SF135">
    <property type="entry name" value="BLL7886 PROTEIN"/>
    <property type="match status" value="1"/>
</dbReference>
<reference evidence="3" key="1">
    <citation type="submission" date="2021-11" db="EMBL/GenBank/DDBJ databases">
        <title>Draft genome sequence of Alcaligenes endophyticus type strain CCUG 75668T.</title>
        <authorList>
            <person name="Salva-Serra F."/>
            <person name="Duran R.E."/>
            <person name="Seeger M."/>
            <person name="Moore E.R.B."/>
            <person name="Jaen-Luchoro D."/>
        </authorList>
    </citation>
    <scope>NUCLEOTIDE SEQUENCE</scope>
    <source>
        <strain evidence="3">CCUG 75668</strain>
    </source>
</reference>
<proteinExistence type="inferred from homology"/>
<comment type="caution">
    <text evidence="3">The sequence shown here is derived from an EMBL/GenBank/DDBJ whole genome shotgun (WGS) entry which is preliminary data.</text>
</comment>
<dbReference type="EMBL" id="JAJHNU010000001">
    <property type="protein sequence ID" value="MDN4119734.1"/>
    <property type="molecule type" value="Genomic_DNA"/>
</dbReference>
<dbReference type="SMART" id="SM00822">
    <property type="entry name" value="PKS_KR"/>
    <property type="match status" value="1"/>
</dbReference>
<dbReference type="Proteomes" id="UP001168613">
    <property type="component" value="Unassembled WGS sequence"/>
</dbReference>
<evidence type="ECO:0000313" key="3">
    <source>
        <dbReference type="EMBL" id="MDN4119734.1"/>
    </source>
</evidence>
<protein>
    <submittedName>
        <fullName evidence="3">SDR family oxidoreductase</fullName>
    </submittedName>
</protein>
<dbReference type="NCBIfam" id="NF005559">
    <property type="entry name" value="PRK07231.1"/>
    <property type="match status" value="1"/>
</dbReference>
<feature type="domain" description="Ketoreductase" evidence="2">
    <location>
        <begin position="18"/>
        <end position="186"/>
    </location>
</feature>
<dbReference type="RefSeq" id="WP_266124648.1">
    <property type="nucleotide sequence ID" value="NZ_JAJHNU010000001.1"/>
</dbReference>
<dbReference type="Gene3D" id="3.40.50.720">
    <property type="entry name" value="NAD(P)-binding Rossmann-like Domain"/>
    <property type="match status" value="1"/>
</dbReference>
<gene>
    <name evidence="3" type="ORF">LMS43_00375</name>
</gene>
<comment type="similarity">
    <text evidence="1">Belongs to the short-chain dehydrogenases/reductases (SDR) family.</text>
</comment>
<dbReference type="CDD" id="cd05233">
    <property type="entry name" value="SDR_c"/>
    <property type="match status" value="1"/>
</dbReference>
<dbReference type="InterPro" id="IPR002347">
    <property type="entry name" value="SDR_fam"/>
</dbReference>
<dbReference type="PRINTS" id="PR00080">
    <property type="entry name" value="SDRFAMILY"/>
</dbReference>
<dbReference type="PANTHER" id="PTHR42760">
    <property type="entry name" value="SHORT-CHAIN DEHYDROGENASES/REDUCTASES FAMILY MEMBER"/>
    <property type="match status" value="1"/>
</dbReference>
<dbReference type="PRINTS" id="PR00081">
    <property type="entry name" value="GDHRDH"/>
</dbReference>
<dbReference type="InterPro" id="IPR020904">
    <property type="entry name" value="Sc_DH/Rdtase_CS"/>
</dbReference>